<keyword evidence="3" id="KW-0963">Cytoplasm</keyword>
<comment type="subunit">
    <text evidence="3">UreD, UreF and UreG form a complex that acts as a GTP-hydrolysis-dependent molecular chaperone, activating the urease apoprotein by helping to assemble the nickel containing metallocenter of UreC. The UreE protein probably delivers the nickel.</text>
</comment>
<evidence type="ECO:0000313" key="5">
    <source>
        <dbReference type="Proteomes" id="UP001385499"/>
    </source>
</evidence>
<evidence type="ECO:0000256" key="2">
    <source>
        <dbReference type="ARBA" id="ARBA00023186"/>
    </source>
</evidence>
<dbReference type="Gene3D" id="1.10.4190.10">
    <property type="entry name" value="Urease accessory protein UreF"/>
    <property type="match status" value="1"/>
</dbReference>
<dbReference type="RefSeq" id="WP_340274718.1">
    <property type="nucleotide sequence ID" value="NZ_JBAKIA010000007.1"/>
</dbReference>
<comment type="caution">
    <text evidence="4">The sequence shown here is derived from an EMBL/GenBank/DDBJ whole genome shotgun (WGS) entry which is preliminary data.</text>
</comment>
<gene>
    <name evidence="3" type="primary">ureF</name>
    <name evidence="4" type="ORF">V6575_12535</name>
</gene>
<keyword evidence="1 3" id="KW-0996">Nickel insertion</keyword>
<evidence type="ECO:0000256" key="3">
    <source>
        <dbReference type="HAMAP-Rule" id="MF_01385"/>
    </source>
</evidence>
<dbReference type="EMBL" id="JBAKIA010000007">
    <property type="protein sequence ID" value="MEJ8474916.1"/>
    <property type="molecule type" value="Genomic_DNA"/>
</dbReference>
<dbReference type="Pfam" id="PF01730">
    <property type="entry name" value="UreF"/>
    <property type="match status" value="1"/>
</dbReference>
<dbReference type="InterPro" id="IPR002639">
    <property type="entry name" value="UreF"/>
</dbReference>
<dbReference type="Proteomes" id="UP001385499">
    <property type="component" value="Unassembled WGS sequence"/>
</dbReference>
<dbReference type="HAMAP" id="MF_01385">
    <property type="entry name" value="UreF"/>
    <property type="match status" value="1"/>
</dbReference>
<protein>
    <recommendedName>
        <fullName evidence="3">Urease accessory protein UreF</fullName>
    </recommendedName>
</protein>
<dbReference type="PANTHER" id="PTHR33620">
    <property type="entry name" value="UREASE ACCESSORY PROTEIN F"/>
    <property type="match status" value="1"/>
</dbReference>
<comment type="function">
    <text evidence="3">Required for maturation of urease via the functional incorporation of the urease nickel metallocenter.</text>
</comment>
<keyword evidence="2 3" id="KW-0143">Chaperone</keyword>
<proteinExistence type="inferred from homology"/>
<comment type="subcellular location">
    <subcellularLocation>
        <location evidence="3">Cytoplasm</location>
    </subcellularLocation>
</comment>
<evidence type="ECO:0000313" key="4">
    <source>
        <dbReference type="EMBL" id="MEJ8474916.1"/>
    </source>
</evidence>
<dbReference type="PIRSF" id="PIRSF009467">
    <property type="entry name" value="Ureas_acces_UreF"/>
    <property type="match status" value="1"/>
</dbReference>
<evidence type="ECO:0000256" key="1">
    <source>
        <dbReference type="ARBA" id="ARBA00022988"/>
    </source>
</evidence>
<reference evidence="4 5" key="1">
    <citation type="submission" date="2024-02" db="EMBL/GenBank/DDBJ databases">
        <title>Roseibium algae sp. nov., isolated from marine alga (Grateloupia sp.), showing potential in myo-inositol conversion.</title>
        <authorList>
            <person name="Wang Y."/>
        </authorList>
    </citation>
    <scope>NUCLEOTIDE SEQUENCE [LARGE SCALE GENOMIC DNA]</scope>
    <source>
        <strain evidence="4 5">H3510</strain>
    </source>
</reference>
<organism evidence="4 5">
    <name type="scientific">Roseibium algae</name>
    <dbReference type="NCBI Taxonomy" id="3123038"/>
    <lineage>
        <taxon>Bacteria</taxon>
        <taxon>Pseudomonadati</taxon>
        <taxon>Pseudomonadota</taxon>
        <taxon>Alphaproteobacteria</taxon>
        <taxon>Hyphomicrobiales</taxon>
        <taxon>Stappiaceae</taxon>
        <taxon>Roseibium</taxon>
    </lineage>
</organism>
<dbReference type="PANTHER" id="PTHR33620:SF1">
    <property type="entry name" value="UREASE ACCESSORY PROTEIN F"/>
    <property type="match status" value="1"/>
</dbReference>
<name>A0ABU8TMJ4_9HYPH</name>
<sequence length="267" mass="28565">MAKRMGTIMATANKAISTVIMMDTLMTTDIVSSAALYRLLTFLSPAFPIGAYTYSHGLEQVIEDGDVSDAASLLAWLEDVLRYGAGCSDAILVKETMLAVQACNETAVRELIDLGLTLQPSKERYLETSAQGTAFIDAVTKAWTPECNTPKGTLFAKLTDPTSPDTPKSWPYPIAVGLTAAAWSIPVEATLTGLLHAFAANIISVAVRAVPLGQSDGQRTLAKLEPAIEDVTKQALVADLTDLGTSTFLTDIASMAHETKYSRLFRS</sequence>
<keyword evidence="5" id="KW-1185">Reference proteome</keyword>
<accession>A0ABU8TMJ4</accession>
<dbReference type="InterPro" id="IPR038277">
    <property type="entry name" value="UreF_sf"/>
</dbReference>
<comment type="similarity">
    <text evidence="3">Belongs to the UreF family.</text>
</comment>